<reference evidence="1 2" key="1">
    <citation type="journal article" date="2019" name="Int. J. Syst. Evol. Microbiol.">
        <title>The Global Catalogue of Microorganisms (GCM) 10K type strain sequencing project: providing services to taxonomists for standard genome sequencing and annotation.</title>
        <authorList>
            <consortium name="The Broad Institute Genomics Platform"/>
            <consortium name="The Broad Institute Genome Sequencing Center for Infectious Disease"/>
            <person name="Wu L."/>
            <person name="Ma J."/>
        </authorList>
    </citation>
    <scope>NUCLEOTIDE SEQUENCE [LARGE SCALE GENOMIC DNA]</scope>
    <source>
        <strain evidence="1 2">JCM 13002</strain>
    </source>
</reference>
<sequence length="83" mass="9272">MDLAISAWVSEPAIRTARSTLSRFARCSEDCDPGVSIDMIHPPRAREPDRSRPCRALAAELVVAGRAVTLRCRILNRAFIFNF</sequence>
<dbReference type="EMBL" id="BAAALD010000050">
    <property type="protein sequence ID" value="GAA1099583.1"/>
    <property type="molecule type" value="Genomic_DNA"/>
</dbReference>
<comment type="caution">
    <text evidence="1">The sequence shown here is derived from an EMBL/GenBank/DDBJ whole genome shotgun (WGS) entry which is preliminary data.</text>
</comment>
<evidence type="ECO:0000313" key="2">
    <source>
        <dbReference type="Proteomes" id="UP001499987"/>
    </source>
</evidence>
<gene>
    <name evidence="1" type="ORF">GCM10009663_47920</name>
</gene>
<accession>A0ABN1TRR7</accession>
<name>A0ABN1TRR7_9ACTN</name>
<protein>
    <submittedName>
        <fullName evidence="1">Uncharacterized protein</fullName>
    </submittedName>
</protein>
<evidence type="ECO:0000313" key="1">
    <source>
        <dbReference type="EMBL" id="GAA1099583.1"/>
    </source>
</evidence>
<organism evidence="1 2">
    <name type="scientific">Kitasatospora arboriphila</name>
    <dbReference type="NCBI Taxonomy" id="258052"/>
    <lineage>
        <taxon>Bacteria</taxon>
        <taxon>Bacillati</taxon>
        <taxon>Actinomycetota</taxon>
        <taxon>Actinomycetes</taxon>
        <taxon>Kitasatosporales</taxon>
        <taxon>Streptomycetaceae</taxon>
        <taxon>Kitasatospora</taxon>
    </lineage>
</organism>
<dbReference type="Proteomes" id="UP001499987">
    <property type="component" value="Unassembled WGS sequence"/>
</dbReference>
<proteinExistence type="predicted"/>
<keyword evidence="2" id="KW-1185">Reference proteome</keyword>